<accession>C5LSJ0</accession>
<dbReference type="AlphaFoldDB" id="C5LSJ0"/>
<organism evidence="3">
    <name type="scientific">Perkinsus marinus (strain ATCC 50983 / TXsc)</name>
    <dbReference type="NCBI Taxonomy" id="423536"/>
    <lineage>
        <taxon>Eukaryota</taxon>
        <taxon>Sar</taxon>
        <taxon>Alveolata</taxon>
        <taxon>Perkinsozoa</taxon>
        <taxon>Perkinsea</taxon>
        <taxon>Perkinsida</taxon>
        <taxon>Perkinsidae</taxon>
        <taxon>Perkinsus</taxon>
    </lineage>
</organism>
<name>C5LSJ0_PERM5</name>
<dbReference type="OMA" id="WSVIHED"/>
<feature type="compositionally biased region" description="Basic residues" evidence="1">
    <location>
        <begin position="205"/>
        <end position="226"/>
    </location>
</feature>
<feature type="compositionally biased region" description="Polar residues" evidence="1">
    <location>
        <begin position="1"/>
        <end position="12"/>
    </location>
</feature>
<sequence length="226" mass="26003">MPEITPTNSTASKDMKGDNQQKPRMPNTYPPTQSSTKTRQGEQTSKDYRVEALPMNSREARYSEAQMRSRAIPRMPQMMGIPESPSPSRPKKSPFRDDSELIESCRGTPLHDMYLQAEQLLSGLEDTPDKQSMTMKKALTELVEVGASELVRRAKFDEETTRQRESVEKRKVREARRRVREEFLMGWSVIHEDSSVLYTSTSRAPKGHRQAHVRRSTRHQRAREAA</sequence>
<evidence type="ECO:0000256" key="1">
    <source>
        <dbReference type="SAM" id="MobiDB-lite"/>
    </source>
</evidence>
<proteinExistence type="predicted"/>
<feature type="region of interest" description="Disordered" evidence="1">
    <location>
        <begin position="200"/>
        <end position="226"/>
    </location>
</feature>
<gene>
    <name evidence="2" type="ORF">Pmar_PMAR017089</name>
</gene>
<keyword evidence="3" id="KW-1185">Reference proteome</keyword>
<feature type="region of interest" description="Disordered" evidence="1">
    <location>
        <begin position="1"/>
        <end position="100"/>
    </location>
</feature>
<dbReference type="EMBL" id="GG685191">
    <property type="protein sequence ID" value="EER00231.1"/>
    <property type="molecule type" value="Genomic_DNA"/>
</dbReference>
<protein>
    <submittedName>
        <fullName evidence="2">Uncharacterized protein</fullName>
    </submittedName>
</protein>
<dbReference type="Proteomes" id="UP000007800">
    <property type="component" value="Unassembled WGS sequence"/>
</dbReference>
<dbReference type="InParanoid" id="C5LSJ0"/>
<evidence type="ECO:0000313" key="2">
    <source>
        <dbReference type="EMBL" id="EER00231.1"/>
    </source>
</evidence>
<reference evidence="2 3" key="1">
    <citation type="submission" date="2008-07" db="EMBL/GenBank/DDBJ databases">
        <authorList>
            <person name="El-Sayed N."/>
            <person name="Caler E."/>
            <person name="Inman J."/>
            <person name="Amedeo P."/>
            <person name="Hass B."/>
            <person name="Wortman J."/>
        </authorList>
    </citation>
    <scope>NUCLEOTIDE SEQUENCE [LARGE SCALE GENOMIC DNA]</scope>
    <source>
        <strain evidence="3">ATCC 50983 / TXsc</strain>
    </source>
</reference>
<evidence type="ECO:0000313" key="3">
    <source>
        <dbReference type="Proteomes" id="UP000007800"/>
    </source>
</evidence>
<feature type="compositionally biased region" description="Polar residues" evidence="1">
    <location>
        <begin position="30"/>
        <end position="43"/>
    </location>
</feature>
<dbReference type="GeneID" id="9049973"/>
<dbReference type="RefSeq" id="XP_002767513.1">
    <property type="nucleotide sequence ID" value="XM_002767467.1"/>
</dbReference>